<gene>
    <name evidence="2" type="ORF">EIL87_05885</name>
</gene>
<dbReference type="PROSITE" id="PS50902">
    <property type="entry name" value="FLAVODOXIN_LIKE"/>
    <property type="match status" value="1"/>
</dbReference>
<accession>A0A3R8Q4V9</accession>
<dbReference type="InterPro" id="IPR008254">
    <property type="entry name" value="Flavodoxin/NO_synth"/>
</dbReference>
<organism evidence="2 3">
    <name type="scientific">Saccharopolyspora rhizosphaerae</name>
    <dbReference type="NCBI Taxonomy" id="2492662"/>
    <lineage>
        <taxon>Bacteria</taxon>
        <taxon>Bacillati</taxon>
        <taxon>Actinomycetota</taxon>
        <taxon>Actinomycetes</taxon>
        <taxon>Pseudonocardiales</taxon>
        <taxon>Pseudonocardiaceae</taxon>
        <taxon>Saccharopolyspora</taxon>
    </lineage>
</organism>
<protein>
    <submittedName>
        <fullName evidence="2">Flavodoxin</fullName>
    </submittedName>
</protein>
<sequence>MSTRVLVAYGTKFGATGQIAAAIGDGLAQSGFEVDVLRAGQVRGVEDYDVVVLGSAVYLGRWVPEARRLLERRELAGRDVWLFSSGPVGEQARSGAGENWTRPQRITRRGERIGAHEHVVFGGAVSDRSGGFLRRRMAQSIDPASRDMRDWDEIAAWARKIATTHAA</sequence>
<comment type="caution">
    <text evidence="2">The sequence shown here is derived from an EMBL/GenBank/DDBJ whole genome shotgun (WGS) entry which is preliminary data.</text>
</comment>
<evidence type="ECO:0000259" key="1">
    <source>
        <dbReference type="PROSITE" id="PS50902"/>
    </source>
</evidence>
<dbReference type="PANTHER" id="PTHR38030:SF2">
    <property type="entry name" value="PROTOPORPHYRINOGEN IX DEHYDROGENASE [QUINONE]"/>
    <property type="match status" value="1"/>
</dbReference>
<feature type="domain" description="Flavodoxin-like" evidence="1">
    <location>
        <begin position="5"/>
        <end position="162"/>
    </location>
</feature>
<dbReference type="GO" id="GO:0070819">
    <property type="term" value="F:menaquinone-dependent protoporphyrinogen oxidase activity"/>
    <property type="evidence" value="ECO:0007669"/>
    <property type="project" value="TreeGrafter"/>
</dbReference>
<dbReference type="Pfam" id="PF12724">
    <property type="entry name" value="Flavodoxin_5"/>
    <property type="match status" value="1"/>
</dbReference>
<dbReference type="Proteomes" id="UP000274515">
    <property type="component" value="Unassembled WGS sequence"/>
</dbReference>
<reference evidence="2 3" key="1">
    <citation type="submission" date="2018-11" db="EMBL/GenBank/DDBJ databases">
        <title>Saccharopolyspora rhizosphaerae sp. nov., an actinomycete isolated from rhizosphere soil in Thailand.</title>
        <authorList>
            <person name="Intra B."/>
            <person name="Euanorasetr J."/>
            <person name="Take A."/>
            <person name="Inahashi Y."/>
            <person name="Mori M."/>
            <person name="Panbangred W."/>
            <person name="Matsumoto A."/>
        </authorList>
    </citation>
    <scope>NUCLEOTIDE SEQUENCE [LARGE SCALE GENOMIC DNA]</scope>
    <source>
        <strain evidence="2 3">H219</strain>
    </source>
</reference>
<dbReference type="PANTHER" id="PTHR38030">
    <property type="entry name" value="PROTOPORPHYRINOGEN IX DEHYDROGENASE [MENAQUINONE]"/>
    <property type="match status" value="1"/>
</dbReference>
<dbReference type="InterPro" id="IPR026816">
    <property type="entry name" value="Flavodoxin_dom"/>
</dbReference>
<name>A0A3R8Q4V9_9PSEU</name>
<dbReference type="InterPro" id="IPR029039">
    <property type="entry name" value="Flavoprotein-like_sf"/>
</dbReference>
<evidence type="ECO:0000313" key="3">
    <source>
        <dbReference type="Proteomes" id="UP000274515"/>
    </source>
</evidence>
<dbReference type="OrthoDB" id="129384at2"/>
<keyword evidence="3" id="KW-1185">Reference proteome</keyword>
<dbReference type="EMBL" id="RSAA01000006">
    <property type="protein sequence ID" value="RRO18646.1"/>
    <property type="molecule type" value="Genomic_DNA"/>
</dbReference>
<dbReference type="GO" id="GO:0010181">
    <property type="term" value="F:FMN binding"/>
    <property type="evidence" value="ECO:0007669"/>
    <property type="project" value="InterPro"/>
</dbReference>
<dbReference type="SUPFAM" id="SSF52218">
    <property type="entry name" value="Flavoproteins"/>
    <property type="match status" value="1"/>
</dbReference>
<dbReference type="AlphaFoldDB" id="A0A3R8Q4V9"/>
<dbReference type="RefSeq" id="WP_125089145.1">
    <property type="nucleotide sequence ID" value="NZ_RSAA01000006.1"/>
</dbReference>
<evidence type="ECO:0000313" key="2">
    <source>
        <dbReference type="EMBL" id="RRO18646.1"/>
    </source>
</evidence>
<dbReference type="InterPro" id="IPR052200">
    <property type="entry name" value="Protoporphyrinogen_IX_DH"/>
</dbReference>
<proteinExistence type="predicted"/>
<dbReference type="Gene3D" id="3.40.50.360">
    <property type="match status" value="1"/>
</dbReference>
<dbReference type="GO" id="GO:0006783">
    <property type="term" value="P:heme biosynthetic process"/>
    <property type="evidence" value="ECO:0007669"/>
    <property type="project" value="TreeGrafter"/>
</dbReference>